<evidence type="ECO:0000256" key="1">
    <source>
        <dbReference type="SAM" id="SignalP"/>
    </source>
</evidence>
<gene>
    <name evidence="2" type="ORF">SCHIN_v1c02520</name>
</gene>
<accession>A0A5B9Y447</accession>
<name>A0A5B9Y447_9MOLU</name>
<dbReference type="KEGG" id="schi:SCHIN_v1c02520"/>
<sequence>MIKSKTLIMLAGVGSLSAAAVIPVVVLSNNFSDTFKKANDGSDATRVPDASLDESLKDSNQGFEAISVLGIKSELDSVDNLSEQSMKERLYAANKKLVGKEIYIKGITLKKVKFTVENYSGTAEVSYKITDLNSLIKEKELGKIKDVRSTSIIEKIKEINPLLSGVSFEDELSFDIVSLDKILVTLNVGEGNTRSAKDYSQSLTLDYKCTSIEGLFSENDLGEVVDLREANISNKVKAANNHLAFASEKEYEFKFVDAAAQSPNGVKVNLYYNGQLQKFDDASFLNITYNVSSIETIITNLNLGEINSISSEDILNKVISLNPIFGNYNALKNTTVKSIGLNSAVISNTNLKSQVTVNYVIKNLSGLLLSTDISDVENYNSSSSTERDNALIKLIKTANPILNDLSSSSMNISSVKLNSSFGLTDEYISGNSFVLSISGYNGTLSYTFKIKRINIEKFLKVTDLGSIYWINSSEIIQKIKDRNGADFNQDEMVFSTPNYTGLQVTAKTGSYNYYGVVNIKYTTTFKKTTGFNLNAATNGTISSDTFTADQGVYGNGLWGSHVTTSSSSSVEMKYAIPDGYTKASAAYSKFKFNAVVKATSLQAGKTVSASTLNSNQTSREISVNLSSISTSYSGQTSFGQQSYSLTFRTRNWTGAYCTGGDKSWGYSTNINYQIARETTGGVDYIKIKFLLSSSMETYSTCDNVLADYQVYLNSVDIS</sequence>
<reference evidence="2 3" key="1">
    <citation type="submission" date="2019-08" db="EMBL/GenBank/DDBJ databases">
        <title>Complete genome sequence of Spiroplasma chinense CCH (DSM 19755).</title>
        <authorList>
            <person name="Shen H.-Y."/>
            <person name="Lin Y.-C."/>
            <person name="Chou L."/>
            <person name="Kuo C.-H."/>
        </authorList>
    </citation>
    <scope>NUCLEOTIDE SEQUENCE [LARGE SCALE GENOMIC DNA]</scope>
    <source>
        <strain evidence="2 3">CCH</strain>
    </source>
</reference>
<protein>
    <recommendedName>
        <fullName evidence="4">Chitinase</fullName>
    </recommendedName>
</protein>
<dbReference type="EMBL" id="CP043026">
    <property type="protein sequence ID" value="QEH61449.1"/>
    <property type="molecule type" value="Genomic_DNA"/>
</dbReference>
<keyword evidence="3" id="KW-1185">Reference proteome</keyword>
<evidence type="ECO:0000313" key="2">
    <source>
        <dbReference type="EMBL" id="QEH61449.1"/>
    </source>
</evidence>
<evidence type="ECO:0008006" key="4">
    <source>
        <dbReference type="Google" id="ProtNLM"/>
    </source>
</evidence>
<evidence type="ECO:0000313" key="3">
    <source>
        <dbReference type="Proteomes" id="UP000323144"/>
    </source>
</evidence>
<dbReference type="RefSeq" id="WP_166507844.1">
    <property type="nucleotide sequence ID" value="NZ_CP043026.1"/>
</dbReference>
<dbReference type="Proteomes" id="UP000323144">
    <property type="component" value="Chromosome"/>
</dbReference>
<feature type="signal peptide" evidence="1">
    <location>
        <begin position="1"/>
        <end position="20"/>
    </location>
</feature>
<organism evidence="2 3">
    <name type="scientific">Spiroplasma chinense</name>
    <dbReference type="NCBI Taxonomy" id="216932"/>
    <lineage>
        <taxon>Bacteria</taxon>
        <taxon>Bacillati</taxon>
        <taxon>Mycoplasmatota</taxon>
        <taxon>Mollicutes</taxon>
        <taxon>Entomoplasmatales</taxon>
        <taxon>Spiroplasmataceae</taxon>
        <taxon>Spiroplasma</taxon>
    </lineage>
</organism>
<dbReference type="AlphaFoldDB" id="A0A5B9Y447"/>
<feature type="chain" id="PRO_5022664501" description="Chitinase" evidence="1">
    <location>
        <begin position="21"/>
        <end position="718"/>
    </location>
</feature>
<proteinExistence type="predicted"/>
<keyword evidence="1" id="KW-0732">Signal</keyword>